<evidence type="ECO:0000313" key="11">
    <source>
        <dbReference type="Proteomes" id="UP000177090"/>
    </source>
</evidence>
<evidence type="ECO:0000256" key="4">
    <source>
        <dbReference type="ARBA" id="ARBA00022679"/>
    </source>
</evidence>
<dbReference type="EMBL" id="MHTL01000011">
    <property type="protein sequence ID" value="OHA60610.1"/>
    <property type="molecule type" value="Genomic_DNA"/>
</dbReference>
<keyword evidence="3" id="KW-0328">Glycosyltransferase</keyword>
<dbReference type="AlphaFoldDB" id="A0A1G2QJ25"/>
<dbReference type="PANTHER" id="PTHR33908:SF11">
    <property type="entry name" value="MEMBRANE PROTEIN"/>
    <property type="match status" value="1"/>
</dbReference>
<dbReference type="InterPro" id="IPR038731">
    <property type="entry name" value="RgtA/B/C-like"/>
</dbReference>
<evidence type="ECO:0000256" key="8">
    <source>
        <dbReference type="SAM" id="Phobius"/>
    </source>
</evidence>
<dbReference type="Proteomes" id="UP000177090">
    <property type="component" value="Unassembled WGS sequence"/>
</dbReference>
<gene>
    <name evidence="10" type="ORF">A2569_00860</name>
</gene>
<feature type="transmembrane region" description="Helical" evidence="8">
    <location>
        <begin position="353"/>
        <end position="373"/>
    </location>
</feature>
<evidence type="ECO:0000256" key="6">
    <source>
        <dbReference type="ARBA" id="ARBA00022989"/>
    </source>
</evidence>
<dbReference type="GO" id="GO:0009103">
    <property type="term" value="P:lipopolysaccharide biosynthetic process"/>
    <property type="evidence" value="ECO:0007669"/>
    <property type="project" value="UniProtKB-ARBA"/>
</dbReference>
<feature type="transmembrane region" description="Helical" evidence="8">
    <location>
        <begin position="122"/>
        <end position="140"/>
    </location>
</feature>
<evidence type="ECO:0000256" key="5">
    <source>
        <dbReference type="ARBA" id="ARBA00022692"/>
    </source>
</evidence>
<dbReference type="Pfam" id="PF13231">
    <property type="entry name" value="PMT_2"/>
    <property type="match status" value="1"/>
</dbReference>
<keyword evidence="2" id="KW-1003">Cell membrane</keyword>
<evidence type="ECO:0000259" key="9">
    <source>
        <dbReference type="Pfam" id="PF13231"/>
    </source>
</evidence>
<evidence type="ECO:0000256" key="1">
    <source>
        <dbReference type="ARBA" id="ARBA00004651"/>
    </source>
</evidence>
<evidence type="ECO:0000256" key="3">
    <source>
        <dbReference type="ARBA" id="ARBA00022676"/>
    </source>
</evidence>
<accession>A0A1G2QJ25</accession>
<feature type="transmembrane region" description="Helical" evidence="8">
    <location>
        <begin position="146"/>
        <end position="165"/>
    </location>
</feature>
<feature type="transmembrane region" description="Helical" evidence="8">
    <location>
        <begin position="271"/>
        <end position="289"/>
    </location>
</feature>
<evidence type="ECO:0000313" key="10">
    <source>
        <dbReference type="EMBL" id="OHA60610.1"/>
    </source>
</evidence>
<dbReference type="GO" id="GO:0005886">
    <property type="term" value="C:plasma membrane"/>
    <property type="evidence" value="ECO:0007669"/>
    <property type="project" value="UniProtKB-SubCell"/>
</dbReference>
<keyword evidence="6 8" id="KW-1133">Transmembrane helix</keyword>
<organism evidence="10 11">
    <name type="scientific">Candidatus Vogelbacteria bacterium RIFOXYD1_FULL_51_18</name>
    <dbReference type="NCBI Taxonomy" id="1802440"/>
    <lineage>
        <taxon>Bacteria</taxon>
        <taxon>Candidatus Vogeliibacteriota</taxon>
    </lineage>
</organism>
<evidence type="ECO:0000256" key="7">
    <source>
        <dbReference type="ARBA" id="ARBA00023136"/>
    </source>
</evidence>
<dbReference type="STRING" id="1802440.A2569_00860"/>
<protein>
    <recommendedName>
        <fullName evidence="9">Glycosyltransferase RgtA/B/C/D-like domain-containing protein</fullName>
    </recommendedName>
</protein>
<name>A0A1G2QJ25_9BACT</name>
<sequence length="479" mass="55175">MNSAFSRLSVLLIVLAFCVLGALSFWRLTEIPATWMDEGAIDQVAMNLAQKGIYGYQIAPGDFISAEFLTTGYPVVYPITLSFLLFGKSLFAARFIMVVFMFLLSISVYWYSTLLAPNRSSLRLFPIITLFLLISFAPLYGHGKNVLGEVPGLTFFVFSLVSLYIFEQKHRVEWLIFLSGILSGLSMATKPLYLILILPSSLCVFFLFRRKSFSLKEKGLFMLGMCIPLLWWIFAQSGDHSVLNTFFYGNPDQTSFISLITRNSARFFTEISPIYFLALLLCWWLGMLLKGRKDSKILTTEWFAFIFSFLNLISFLTTRGFYRYFFPSEVLALLFLPYALYSIMQFRLNPTRSLLGVVFVTAVLIGIQSYQLFFHSWVSDSQHSARATILSRELGVLEPKRSVFFYNVPEAVLFLPHKNYYQYLRFADTVERGSDTLPLLERGRVDLVLVDGRFSTSTFPLNHYKEKSRFDKYTLYEKK</sequence>
<keyword evidence="4" id="KW-0808">Transferase</keyword>
<proteinExistence type="predicted"/>
<dbReference type="PANTHER" id="PTHR33908">
    <property type="entry name" value="MANNOSYLTRANSFERASE YKCB-RELATED"/>
    <property type="match status" value="1"/>
</dbReference>
<feature type="transmembrane region" description="Helical" evidence="8">
    <location>
        <begin position="193"/>
        <end position="208"/>
    </location>
</feature>
<evidence type="ECO:0000256" key="2">
    <source>
        <dbReference type="ARBA" id="ARBA00022475"/>
    </source>
</evidence>
<feature type="transmembrane region" description="Helical" evidence="8">
    <location>
        <begin position="220"/>
        <end position="238"/>
    </location>
</feature>
<keyword evidence="5 8" id="KW-0812">Transmembrane</keyword>
<dbReference type="GO" id="GO:0016763">
    <property type="term" value="F:pentosyltransferase activity"/>
    <property type="evidence" value="ECO:0007669"/>
    <property type="project" value="TreeGrafter"/>
</dbReference>
<comment type="caution">
    <text evidence="10">The sequence shown here is derived from an EMBL/GenBank/DDBJ whole genome shotgun (WGS) entry which is preliminary data.</text>
</comment>
<feature type="transmembrane region" description="Helical" evidence="8">
    <location>
        <begin position="91"/>
        <end position="110"/>
    </location>
</feature>
<feature type="transmembrane region" description="Helical" evidence="8">
    <location>
        <begin position="301"/>
        <end position="318"/>
    </location>
</feature>
<feature type="domain" description="Glycosyltransferase RgtA/B/C/D-like" evidence="9">
    <location>
        <begin position="77"/>
        <end position="232"/>
    </location>
</feature>
<dbReference type="InterPro" id="IPR050297">
    <property type="entry name" value="LipidA_mod_glycosyltrf_83"/>
</dbReference>
<keyword evidence="7 8" id="KW-0472">Membrane</keyword>
<feature type="transmembrane region" description="Helical" evidence="8">
    <location>
        <begin position="324"/>
        <end position="341"/>
    </location>
</feature>
<reference evidence="10 11" key="1">
    <citation type="journal article" date="2016" name="Nat. Commun.">
        <title>Thousands of microbial genomes shed light on interconnected biogeochemical processes in an aquifer system.</title>
        <authorList>
            <person name="Anantharaman K."/>
            <person name="Brown C.T."/>
            <person name="Hug L.A."/>
            <person name="Sharon I."/>
            <person name="Castelle C.J."/>
            <person name="Probst A.J."/>
            <person name="Thomas B.C."/>
            <person name="Singh A."/>
            <person name="Wilkins M.J."/>
            <person name="Karaoz U."/>
            <person name="Brodie E.L."/>
            <person name="Williams K.H."/>
            <person name="Hubbard S.S."/>
            <person name="Banfield J.F."/>
        </authorList>
    </citation>
    <scope>NUCLEOTIDE SEQUENCE [LARGE SCALE GENOMIC DNA]</scope>
</reference>
<comment type="subcellular location">
    <subcellularLocation>
        <location evidence="1">Cell membrane</location>
        <topology evidence="1">Multi-pass membrane protein</topology>
    </subcellularLocation>
</comment>